<evidence type="ECO:0000256" key="2">
    <source>
        <dbReference type="ARBA" id="ARBA00023125"/>
    </source>
</evidence>
<dbReference type="SUPFAM" id="SSF46689">
    <property type="entry name" value="Homeodomain-like"/>
    <property type="match status" value="2"/>
</dbReference>
<keyword evidence="2" id="KW-0238">DNA-binding</keyword>
<dbReference type="InterPro" id="IPR010499">
    <property type="entry name" value="AraC_E-bd"/>
</dbReference>
<protein>
    <submittedName>
        <fullName evidence="5">AraC family transcriptional regulator</fullName>
    </submittedName>
</protein>
<dbReference type="Gene3D" id="3.20.80.10">
    <property type="entry name" value="Regulatory factor, effector binding domain"/>
    <property type="match status" value="1"/>
</dbReference>
<dbReference type="InterPro" id="IPR029441">
    <property type="entry name" value="Cass2"/>
</dbReference>
<dbReference type="GO" id="GO:0043565">
    <property type="term" value="F:sequence-specific DNA binding"/>
    <property type="evidence" value="ECO:0007669"/>
    <property type="project" value="InterPro"/>
</dbReference>
<reference evidence="5 6" key="1">
    <citation type="journal article" date="2015" name="Int. Biodeterior. Biodegradation">
        <title>Physiological and genetic screening methods for the isolation of methyl tert-butyl ether-degrading bacteria for bioremediation purposes.</title>
        <authorList>
            <person name="Guisado I.M."/>
            <person name="Purswani J."/>
            <person name="Gonzalez Lopez J."/>
            <person name="Pozo C."/>
        </authorList>
    </citation>
    <scope>NUCLEOTIDE SEQUENCE [LARGE SCALE GENOMIC DNA]</scope>
    <source>
        <strain evidence="5 6">SH7</strain>
    </source>
</reference>
<dbReference type="EMBL" id="LCZJ02000018">
    <property type="protein sequence ID" value="KTD87496.1"/>
    <property type="molecule type" value="Genomic_DNA"/>
</dbReference>
<dbReference type="SMART" id="SM00342">
    <property type="entry name" value="HTH_ARAC"/>
    <property type="match status" value="1"/>
</dbReference>
<sequence length="291" mass="33466">MDYRLALEQAIIYIEDMLGEAIKVEDVAQAAGYSYYHLNRQFTAILGESIGSYIKKRRLANAAKALLYTNKRIIDVALDNGFESAESFSRAFKFIYKVSPQEYRINRLDTFIASKTKLHAKLLEHLTCNVTVHPTIVKLPETKVAGIRGETTLKDNKLAELWQKFNKISTRIPHRSLNGRGFGICEACHENSLYSMSDEVLFTEVAGIEVDSFEGLPAKFVQKVIPEGRYAVFTHTGTLRTLPQTFHYIWGTWFLNTKEEMDEREDFELYDQRYLGYDHPDSKVDLFIPIK</sequence>
<dbReference type="InterPro" id="IPR018060">
    <property type="entry name" value="HTH_AraC"/>
</dbReference>
<evidence type="ECO:0000256" key="1">
    <source>
        <dbReference type="ARBA" id="ARBA00023015"/>
    </source>
</evidence>
<proteinExistence type="predicted"/>
<dbReference type="SMART" id="SM00871">
    <property type="entry name" value="AraC_E_bind"/>
    <property type="match status" value="1"/>
</dbReference>
<dbReference type="InterPro" id="IPR011256">
    <property type="entry name" value="Reg_factor_effector_dom_sf"/>
</dbReference>
<name>A0A0W1B1R6_9BACL</name>
<dbReference type="Pfam" id="PF14526">
    <property type="entry name" value="Cass2"/>
    <property type="match status" value="1"/>
</dbReference>
<dbReference type="InterPro" id="IPR018062">
    <property type="entry name" value="HTH_AraC-typ_CS"/>
</dbReference>
<feature type="domain" description="HTH araC/xylS-type" evidence="4">
    <location>
        <begin position="8"/>
        <end position="106"/>
    </location>
</feature>
<dbReference type="PANTHER" id="PTHR47504">
    <property type="entry name" value="RIGHT ORIGIN-BINDING PROTEIN"/>
    <property type="match status" value="1"/>
</dbReference>
<evidence type="ECO:0000313" key="6">
    <source>
        <dbReference type="Proteomes" id="UP000054709"/>
    </source>
</evidence>
<dbReference type="InterPro" id="IPR009057">
    <property type="entry name" value="Homeodomain-like_sf"/>
</dbReference>
<dbReference type="PROSITE" id="PS01124">
    <property type="entry name" value="HTH_ARAC_FAMILY_2"/>
    <property type="match status" value="1"/>
</dbReference>
<dbReference type="PANTHER" id="PTHR47504:SF5">
    <property type="entry name" value="RIGHT ORIGIN-BINDING PROTEIN"/>
    <property type="match status" value="1"/>
</dbReference>
<accession>A0A0W1B1R6</accession>
<keyword evidence="1" id="KW-0805">Transcription regulation</keyword>
<keyword evidence="6" id="KW-1185">Reference proteome</keyword>
<organism evidence="5 6">
    <name type="scientific">Paenibacillus etheri</name>
    <dbReference type="NCBI Taxonomy" id="1306852"/>
    <lineage>
        <taxon>Bacteria</taxon>
        <taxon>Bacillati</taxon>
        <taxon>Bacillota</taxon>
        <taxon>Bacilli</taxon>
        <taxon>Bacillales</taxon>
        <taxon>Paenibacillaceae</taxon>
        <taxon>Paenibacillus</taxon>
    </lineage>
</organism>
<gene>
    <name evidence="5" type="ORF">UQ64_11855</name>
</gene>
<dbReference type="RefSeq" id="WP_060623014.1">
    <property type="nucleotide sequence ID" value="NZ_LCZJ02000018.1"/>
</dbReference>
<dbReference type="Proteomes" id="UP000054709">
    <property type="component" value="Unassembled WGS sequence"/>
</dbReference>
<dbReference type="GO" id="GO:0003700">
    <property type="term" value="F:DNA-binding transcription factor activity"/>
    <property type="evidence" value="ECO:0007669"/>
    <property type="project" value="InterPro"/>
</dbReference>
<keyword evidence="3" id="KW-0804">Transcription</keyword>
<evidence type="ECO:0000259" key="4">
    <source>
        <dbReference type="PROSITE" id="PS01124"/>
    </source>
</evidence>
<dbReference type="OrthoDB" id="5337216at2"/>
<dbReference type="Pfam" id="PF12833">
    <property type="entry name" value="HTH_18"/>
    <property type="match status" value="1"/>
</dbReference>
<dbReference type="AlphaFoldDB" id="A0A0W1B1R6"/>
<dbReference type="Gene3D" id="1.10.10.60">
    <property type="entry name" value="Homeodomain-like"/>
    <property type="match status" value="2"/>
</dbReference>
<evidence type="ECO:0000313" key="5">
    <source>
        <dbReference type="EMBL" id="KTD87496.1"/>
    </source>
</evidence>
<dbReference type="InterPro" id="IPR050959">
    <property type="entry name" value="MarA-like"/>
</dbReference>
<comment type="caution">
    <text evidence="5">The sequence shown here is derived from an EMBL/GenBank/DDBJ whole genome shotgun (WGS) entry which is preliminary data.</text>
</comment>
<dbReference type="PRINTS" id="PR00032">
    <property type="entry name" value="HTHARAC"/>
</dbReference>
<dbReference type="InterPro" id="IPR020449">
    <property type="entry name" value="Tscrpt_reg_AraC-type_HTH"/>
</dbReference>
<evidence type="ECO:0000256" key="3">
    <source>
        <dbReference type="ARBA" id="ARBA00023163"/>
    </source>
</evidence>
<dbReference type="PROSITE" id="PS00041">
    <property type="entry name" value="HTH_ARAC_FAMILY_1"/>
    <property type="match status" value="1"/>
</dbReference>
<dbReference type="SUPFAM" id="SSF55136">
    <property type="entry name" value="Probable bacterial effector-binding domain"/>
    <property type="match status" value="1"/>
</dbReference>